<dbReference type="Proteomes" id="UP000226079">
    <property type="component" value="Unassembled WGS sequence"/>
</dbReference>
<dbReference type="SUPFAM" id="SSF46689">
    <property type="entry name" value="Homeodomain-like"/>
    <property type="match status" value="1"/>
</dbReference>
<name>A0A2A9CVI1_9ACTN</name>
<evidence type="ECO:0000256" key="2">
    <source>
        <dbReference type="PROSITE-ProRule" id="PRU00335"/>
    </source>
</evidence>
<evidence type="ECO:0000259" key="3">
    <source>
        <dbReference type="PROSITE" id="PS50977"/>
    </source>
</evidence>
<dbReference type="InterPro" id="IPR009057">
    <property type="entry name" value="Homeodomain-like_sf"/>
</dbReference>
<dbReference type="AlphaFoldDB" id="A0A2A9CVI1"/>
<protein>
    <submittedName>
        <fullName evidence="4">TetR family transcriptional regulator</fullName>
    </submittedName>
</protein>
<dbReference type="EMBL" id="PDJC01000001">
    <property type="protein sequence ID" value="PFG18427.1"/>
    <property type="molecule type" value="Genomic_DNA"/>
</dbReference>
<dbReference type="GO" id="GO:0003677">
    <property type="term" value="F:DNA binding"/>
    <property type="evidence" value="ECO:0007669"/>
    <property type="project" value="UniProtKB-UniRule"/>
</dbReference>
<comment type="caution">
    <text evidence="4">The sequence shown here is derived from an EMBL/GenBank/DDBJ whole genome shotgun (WGS) entry which is preliminary data.</text>
</comment>
<reference evidence="4 5" key="1">
    <citation type="submission" date="2017-10" db="EMBL/GenBank/DDBJ databases">
        <title>Sequencing the genomes of 1000 actinobacteria strains.</title>
        <authorList>
            <person name="Klenk H.-P."/>
        </authorList>
    </citation>
    <scope>NUCLEOTIDE SEQUENCE [LARGE SCALE GENOMIC DNA]</scope>
    <source>
        <strain evidence="4 5">DSM 15597</strain>
    </source>
</reference>
<evidence type="ECO:0000256" key="1">
    <source>
        <dbReference type="ARBA" id="ARBA00023125"/>
    </source>
</evidence>
<feature type="DNA-binding region" description="H-T-H motif" evidence="2">
    <location>
        <begin position="28"/>
        <end position="47"/>
    </location>
</feature>
<organism evidence="4 5">
    <name type="scientific">Propionicimonas paludicola</name>
    <dbReference type="NCBI Taxonomy" id="185243"/>
    <lineage>
        <taxon>Bacteria</taxon>
        <taxon>Bacillati</taxon>
        <taxon>Actinomycetota</taxon>
        <taxon>Actinomycetes</taxon>
        <taxon>Propionibacteriales</taxon>
        <taxon>Nocardioidaceae</taxon>
        <taxon>Propionicimonas</taxon>
    </lineage>
</organism>
<dbReference type="InterPro" id="IPR001647">
    <property type="entry name" value="HTH_TetR"/>
</dbReference>
<keyword evidence="5" id="KW-1185">Reference proteome</keyword>
<dbReference type="Pfam" id="PF00440">
    <property type="entry name" value="TetR_N"/>
    <property type="match status" value="1"/>
</dbReference>
<dbReference type="Gene3D" id="1.10.357.10">
    <property type="entry name" value="Tetracycline Repressor, domain 2"/>
    <property type="match status" value="1"/>
</dbReference>
<keyword evidence="1 2" id="KW-0238">DNA-binding</keyword>
<sequence>MGRPPRFDNDDILNAALAVVAERWRYATVEEVAARLGTRVGSIYYRFPTRESLFVALWVRSIRRFQVAFMDALENPDAEQALLAAACRVPDYCRANPEEAIALTLYRYHALVADCPQDQREDVVSLNDSAEMALMATGRRFGAADADLVKVRTAVQQLPYAMIRPYLGASEPIPDWITPATRAASAAVLALIPRG</sequence>
<evidence type="ECO:0000313" key="4">
    <source>
        <dbReference type="EMBL" id="PFG18427.1"/>
    </source>
</evidence>
<evidence type="ECO:0000313" key="5">
    <source>
        <dbReference type="Proteomes" id="UP000226079"/>
    </source>
</evidence>
<proteinExistence type="predicted"/>
<feature type="domain" description="HTH tetR-type" evidence="3">
    <location>
        <begin position="6"/>
        <end position="65"/>
    </location>
</feature>
<gene>
    <name evidence="4" type="ORF">ATK74_3015</name>
</gene>
<dbReference type="PROSITE" id="PS50977">
    <property type="entry name" value="HTH_TETR_2"/>
    <property type="match status" value="1"/>
</dbReference>
<accession>A0A2A9CVI1</accession>
<dbReference type="OrthoDB" id="3382616at2"/>
<dbReference type="RefSeq" id="WP_098461786.1">
    <property type="nucleotide sequence ID" value="NZ_PDJC01000001.1"/>
</dbReference>